<dbReference type="STRING" id="200361.A0A453JP53"/>
<reference evidence="1" key="5">
    <citation type="journal article" date="2021" name="G3 (Bethesda)">
        <title>Aegilops tauschii genome assembly Aet v5.0 features greater sequence contiguity and improved annotation.</title>
        <authorList>
            <person name="Wang L."/>
            <person name="Zhu T."/>
            <person name="Rodriguez J.C."/>
            <person name="Deal K.R."/>
            <person name="Dubcovsky J."/>
            <person name="McGuire P.E."/>
            <person name="Lux T."/>
            <person name="Spannagl M."/>
            <person name="Mayer K.F.X."/>
            <person name="Baldrich P."/>
            <person name="Meyers B.C."/>
            <person name="Huo N."/>
            <person name="Gu Y.Q."/>
            <person name="Zhou H."/>
            <person name="Devos K.M."/>
            <person name="Bennetzen J.L."/>
            <person name="Unver T."/>
            <person name="Budak H."/>
            <person name="Gulick P.J."/>
            <person name="Galiba G."/>
            <person name="Kalapos B."/>
            <person name="Nelson D.R."/>
            <person name="Li P."/>
            <person name="You F.M."/>
            <person name="Luo M.C."/>
            <person name="Dvorak J."/>
        </authorList>
    </citation>
    <scope>NUCLEOTIDE SEQUENCE [LARGE SCALE GENOMIC DNA]</scope>
    <source>
        <strain evidence="1">cv. AL8/78</strain>
    </source>
</reference>
<dbReference type="Gramene" id="AET5Gv20143700.1">
    <property type="protein sequence ID" value="AET5Gv20143700.1"/>
    <property type="gene ID" value="AET5Gv20143700"/>
</dbReference>
<reference evidence="2" key="1">
    <citation type="journal article" date="2014" name="Science">
        <title>Ancient hybridizations among the ancestral genomes of bread wheat.</title>
        <authorList>
            <consortium name="International Wheat Genome Sequencing Consortium,"/>
            <person name="Marcussen T."/>
            <person name="Sandve S.R."/>
            <person name="Heier L."/>
            <person name="Spannagl M."/>
            <person name="Pfeifer M."/>
            <person name="Jakobsen K.S."/>
            <person name="Wulff B.B."/>
            <person name="Steuernagel B."/>
            <person name="Mayer K.F."/>
            <person name="Olsen O.A."/>
        </authorList>
    </citation>
    <scope>NUCLEOTIDE SEQUENCE [LARGE SCALE GENOMIC DNA]</scope>
    <source>
        <strain evidence="2">cv. AL8/78</strain>
    </source>
</reference>
<reference evidence="1" key="3">
    <citation type="journal article" date="2017" name="Nature">
        <title>Genome sequence of the progenitor of the wheat D genome Aegilops tauschii.</title>
        <authorList>
            <person name="Luo M.C."/>
            <person name="Gu Y.Q."/>
            <person name="Puiu D."/>
            <person name="Wang H."/>
            <person name="Twardziok S.O."/>
            <person name="Deal K.R."/>
            <person name="Huo N."/>
            <person name="Zhu T."/>
            <person name="Wang L."/>
            <person name="Wang Y."/>
            <person name="McGuire P.E."/>
            <person name="Liu S."/>
            <person name="Long H."/>
            <person name="Ramasamy R.K."/>
            <person name="Rodriguez J.C."/>
            <person name="Van S.L."/>
            <person name="Yuan L."/>
            <person name="Wang Z."/>
            <person name="Xia Z."/>
            <person name="Xiao L."/>
            <person name="Anderson O.D."/>
            <person name="Ouyang S."/>
            <person name="Liang Y."/>
            <person name="Zimin A.V."/>
            <person name="Pertea G."/>
            <person name="Qi P."/>
            <person name="Bennetzen J.L."/>
            <person name="Dai X."/>
            <person name="Dawson M.W."/>
            <person name="Muller H.G."/>
            <person name="Kugler K."/>
            <person name="Rivarola-Duarte L."/>
            <person name="Spannagl M."/>
            <person name="Mayer K.F.X."/>
            <person name="Lu F.H."/>
            <person name="Bevan M.W."/>
            <person name="Leroy P."/>
            <person name="Li P."/>
            <person name="You F.M."/>
            <person name="Sun Q."/>
            <person name="Liu Z."/>
            <person name="Lyons E."/>
            <person name="Wicker T."/>
            <person name="Salzberg S.L."/>
            <person name="Devos K.M."/>
            <person name="Dvorak J."/>
        </authorList>
    </citation>
    <scope>NUCLEOTIDE SEQUENCE [LARGE SCALE GENOMIC DNA]</scope>
    <source>
        <strain evidence="1">cv. AL8/78</strain>
    </source>
</reference>
<dbReference type="EnsemblPlants" id="AET5Gv20143700.1">
    <property type="protein sequence ID" value="AET5Gv20143700.1"/>
    <property type="gene ID" value="AET5Gv20143700"/>
</dbReference>
<reference evidence="2" key="2">
    <citation type="journal article" date="2017" name="Nat. Plants">
        <title>The Aegilops tauschii genome reveals multiple impacts of transposons.</title>
        <authorList>
            <person name="Zhao G."/>
            <person name="Zou C."/>
            <person name="Li K."/>
            <person name="Wang K."/>
            <person name="Li T."/>
            <person name="Gao L."/>
            <person name="Zhang X."/>
            <person name="Wang H."/>
            <person name="Yang Z."/>
            <person name="Liu X."/>
            <person name="Jiang W."/>
            <person name="Mao L."/>
            <person name="Kong X."/>
            <person name="Jiao Y."/>
            <person name="Jia J."/>
        </authorList>
    </citation>
    <scope>NUCLEOTIDE SEQUENCE [LARGE SCALE GENOMIC DNA]</scope>
    <source>
        <strain evidence="2">cv. AL8/78</strain>
    </source>
</reference>
<sequence length="70" mass="7872">LPTGKAPDPDGFTSEFLRACWDIIKQDICDAFDKLYTMNGRGFQKINEALLTLLPKRPNAASILDYRPIS</sequence>
<evidence type="ECO:0000313" key="1">
    <source>
        <dbReference type="EnsemblPlants" id="AET5Gv20143700.1"/>
    </source>
</evidence>
<dbReference type="Proteomes" id="UP000015105">
    <property type="component" value="Chromosome 5D"/>
</dbReference>
<evidence type="ECO:0000313" key="2">
    <source>
        <dbReference type="Proteomes" id="UP000015105"/>
    </source>
</evidence>
<protein>
    <submittedName>
        <fullName evidence="1">Uncharacterized protein</fullName>
    </submittedName>
</protein>
<dbReference type="AlphaFoldDB" id="A0A453JP53"/>
<name>A0A453JP53_AEGTS</name>
<organism evidence="1 2">
    <name type="scientific">Aegilops tauschii subsp. strangulata</name>
    <name type="common">Goatgrass</name>
    <dbReference type="NCBI Taxonomy" id="200361"/>
    <lineage>
        <taxon>Eukaryota</taxon>
        <taxon>Viridiplantae</taxon>
        <taxon>Streptophyta</taxon>
        <taxon>Embryophyta</taxon>
        <taxon>Tracheophyta</taxon>
        <taxon>Spermatophyta</taxon>
        <taxon>Magnoliopsida</taxon>
        <taxon>Liliopsida</taxon>
        <taxon>Poales</taxon>
        <taxon>Poaceae</taxon>
        <taxon>BOP clade</taxon>
        <taxon>Pooideae</taxon>
        <taxon>Triticodae</taxon>
        <taxon>Triticeae</taxon>
        <taxon>Triticinae</taxon>
        <taxon>Aegilops</taxon>
    </lineage>
</organism>
<reference evidence="1" key="4">
    <citation type="submission" date="2019-03" db="UniProtKB">
        <authorList>
            <consortium name="EnsemblPlants"/>
        </authorList>
    </citation>
    <scope>IDENTIFICATION</scope>
</reference>
<accession>A0A453JP53</accession>
<keyword evidence="2" id="KW-1185">Reference proteome</keyword>
<proteinExistence type="predicted"/>